<reference evidence="1 2" key="1">
    <citation type="submission" date="2019-12" db="EMBL/GenBank/DDBJ databases">
        <title>Isolation and characterization of three novel carbon monoxide-oxidizing members of Halobacteria from salione crusts and soils.</title>
        <authorList>
            <person name="Myers M.R."/>
            <person name="King G.M."/>
        </authorList>
    </citation>
    <scope>NUCLEOTIDE SEQUENCE [LARGE SCALE GENOMIC DNA]</scope>
    <source>
        <strain evidence="1 2">PCN9</strain>
    </source>
</reference>
<dbReference type="Proteomes" id="UP000471521">
    <property type="component" value="Unassembled WGS sequence"/>
</dbReference>
<sequence>MPDVSRRDVLRGVSLVGAAGAGAAAGVGTHAVLTDSGVFASNSLTSGSLDLQVATRWATKGGEPSTMPDQETFPTEFVEESTITVGFPGIDPSGKSASGTVTVAFRACDNPGRVWMRADGEPNDLADAIHVRAAYEPECGGEAEALYEGPMAGFLDAFGAGRRLRATPKLAKVELDGDEFVVETENGPGDTLAVDDAPGTLTVDVDGETVTFEIAAVHWKDGGEEVRGVDLASDDVVFSRVDVKGGGSPDEGVETYRVDCTSPATGLLAGTNPGGQPSGLSHFVLYACADGGCVGCDPACLVLDWELKQPKKHAGESLSVDLELHANQCRHTEASNPWQ</sequence>
<keyword evidence="2" id="KW-1185">Reference proteome</keyword>
<dbReference type="EMBL" id="WUUU01000015">
    <property type="protein sequence ID" value="MXR19782.1"/>
    <property type="molecule type" value="Genomic_DNA"/>
</dbReference>
<comment type="caution">
    <text evidence="1">The sequence shown here is derived from an EMBL/GenBank/DDBJ whole genome shotgun (WGS) entry which is preliminary data.</text>
</comment>
<dbReference type="PROSITE" id="PS51318">
    <property type="entry name" value="TAT"/>
    <property type="match status" value="1"/>
</dbReference>
<dbReference type="InterPro" id="IPR006311">
    <property type="entry name" value="TAT_signal"/>
</dbReference>
<proteinExistence type="predicted"/>
<evidence type="ECO:0000313" key="1">
    <source>
        <dbReference type="EMBL" id="MXR19782.1"/>
    </source>
</evidence>
<dbReference type="OrthoDB" id="251973at2157"/>
<dbReference type="RefSeq" id="WP_159525356.1">
    <property type="nucleotide sequence ID" value="NZ_WUUU01000015.1"/>
</dbReference>
<dbReference type="AlphaFoldDB" id="A0A6B0SLH9"/>
<organism evidence="1 2">
    <name type="scientific">Halobacterium bonnevillei</name>
    <dbReference type="NCBI Taxonomy" id="2692200"/>
    <lineage>
        <taxon>Archaea</taxon>
        <taxon>Methanobacteriati</taxon>
        <taxon>Methanobacteriota</taxon>
        <taxon>Stenosarchaea group</taxon>
        <taxon>Halobacteria</taxon>
        <taxon>Halobacteriales</taxon>
        <taxon>Halobacteriaceae</taxon>
        <taxon>Halobacterium</taxon>
    </lineage>
</organism>
<evidence type="ECO:0000313" key="2">
    <source>
        <dbReference type="Proteomes" id="UP000471521"/>
    </source>
</evidence>
<name>A0A6B0SLH9_9EURY</name>
<gene>
    <name evidence="1" type="ORF">GRX66_03880</name>
</gene>
<protein>
    <submittedName>
        <fullName evidence="1">Uncharacterized protein</fullName>
    </submittedName>
</protein>
<accession>A0A6B0SLH9</accession>